<organism evidence="1 2">
    <name type="scientific">Zobellia uliginosa</name>
    <dbReference type="NCBI Taxonomy" id="143224"/>
    <lineage>
        <taxon>Bacteria</taxon>
        <taxon>Pseudomonadati</taxon>
        <taxon>Bacteroidota</taxon>
        <taxon>Flavobacteriia</taxon>
        <taxon>Flavobacteriales</taxon>
        <taxon>Flavobacteriaceae</taxon>
        <taxon>Zobellia</taxon>
    </lineage>
</organism>
<dbReference type="RefSeq" id="WP_076456695.1">
    <property type="nucleotide sequence ID" value="NZ_FTOB01000007.1"/>
</dbReference>
<protein>
    <submittedName>
        <fullName evidence="1">Uncharacterized protein</fullName>
    </submittedName>
</protein>
<reference evidence="1 2" key="1">
    <citation type="submission" date="2017-01" db="EMBL/GenBank/DDBJ databases">
        <authorList>
            <person name="Varghese N."/>
            <person name="Submissions S."/>
        </authorList>
    </citation>
    <scope>NUCLEOTIDE SEQUENCE [LARGE SCALE GENOMIC DNA]</scope>
    <source>
        <strain evidence="1 2">DSM 2061</strain>
    </source>
</reference>
<proteinExistence type="predicted"/>
<evidence type="ECO:0000313" key="2">
    <source>
        <dbReference type="Proteomes" id="UP000185728"/>
    </source>
</evidence>
<gene>
    <name evidence="1" type="ORF">SAMN05421766_10720</name>
</gene>
<dbReference type="EMBL" id="FTOB01000007">
    <property type="protein sequence ID" value="SIT01439.1"/>
    <property type="molecule type" value="Genomic_DNA"/>
</dbReference>
<keyword evidence="2" id="KW-1185">Reference proteome</keyword>
<accession>A0ABY1L0D5</accession>
<evidence type="ECO:0000313" key="1">
    <source>
        <dbReference type="EMBL" id="SIT01439.1"/>
    </source>
</evidence>
<dbReference type="Proteomes" id="UP000185728">
    <property type="component" value="Unassembled WGS sequence"/>
</dbReference>
<sequence length="296" mass="34535">MIQTGQKNIEYLLELNGEPVVRTYTAEIKNVVAKGKKVEHSCVVLFFTLQYLGTTEEGNLRYKSSIQRRFFLDDKNRPIFKPSKAQKLALNVAKINDELILEVSKNYKFIGIINVEEVQKKWRKLKGILQDSFTDLHTVIGDFDWQMQTENIQKIYRNDVFYNFFFSNFFYQEFNTEKSLEHKKVLMNGIHNLDVPVIEKKTIDEEDVLFQNITISTSAELDTKDKLFPLEKMNVFLGSLLGTKGSKHSLEFDYDGLYKVKPRIGLITEGHLTYSFCIKDIYTKSTTINFNLEKDE</sequence>
<name>A0ABY1L0D5_9FLAO</name>
<comment type="caution">
    <text evidence="1">The sequence shown here is derived from an EMBL/GenBank/DDBJ whole genome shotgun (WGS) entry which is preliminary data.</text>
</comment>